<dbReference type="SUPFAM" id="SSF56219">
    <property type="entry name" value="DNase I-like"/>
    <property type="match status" value="1"/>
</dbReference>
<dbReference type="GO" id="GO:0000175">
    <property type="term" value="F:3'-5'-RNA exonuclease activity"/>
    <property type="evidence" value="ECO:0007669"/>
    <property type="project" value="TreeGrafter"/>
</dbReference>
<evidence type="ECO:0000313" key="2">
    <source>
        <dbReference type="EMBL" id="CAJ1409429.1"/>
    </source>
</evidence>
<sequence length="354" mass="38556">MDTRRLAALGLPLVGGFLKAHLPPTAALPPAPAPAPTLPPELERGSAAHGLAEAMRRPLPSSGEELSVVSFNMLLKGFDQKPYYPSVPSSLRAWPLRKLQLQRLISGIGADVFCMQEVECRTFEEEFCEFLAGASYGAVAPRDDSQGKIPELAKCAIFFKSSKLELLWTDHRSRAVLCALRHLPSHQVVYVASCHLEGHPGEGATRLTQLRKALQSIRRHQQQSGFLDSALIFAGDFNEDETGAVCQSLKRPEDAEGFRLSDLYASHGKRGLRGARPPTFAAPGSELRAIDFVFYSEHLVPRAIRAPFTAEQLAAAAKDAIPADWHFSDHVPLGATFAWRNEETASGAESAVVV</sequence>
<dbReference type="Pfam" id="PF03372">
    <property type="entry name" value="Exo_endo_phos"/>
    <property type="match status" value="1"/>
</dbReference>
<keyword evidence="3" id="KW-1185">Reference proteome</keyword>
<dbReference type="PANTHER" id="PTHR12121:SF37">
    <property type="entry name" value="2',5'-PHOSPHODIESTERASE 12"/>
    <property type="match status" value="1"/>
</dbReference>
<name>A0AA36NJF7_9DINO</name>
<dbReference type="InterPro" id="IPR050410">
    <property type="entry name" value="CCR4/nocturin_mRNA_transcr"/>
</dbReference>
<evidence type="ECO:0000259" key="1">
    <source>
        <dbReference type="Pfam" id="PF03372"/>
    </source>
</evidence>
<protein>
    <recommendedName>
        <fullName evidence="1">Endonuclease/exonuclease/phosphatase domain-containing protein</fullName>
    </recommendedName>
</protein>
<dbReference type="AlphaFoldDB" id="A0AA36NJF7"/>
<reference evidence="2" key="1">
    <citation type="submission" date="2023-08" db="EMBL/GenBank/DDBJ databases">
        <authorList>
            <person name="Chen Y."/>
            <person name="Shah S."/>
            <person name="Dougan E. K."/>
            <person name="Thang M."/>
            <person name="Chan C."/>
        </authorList>
    </citation>
    <scope>NUCLEOTIDE SEQUENCE</scope>
</reference>
<organism evidence="2 3">
    <name type="scientific">Effrenium voratum</name>
    <dbReference type="NCBI Taxonomy" id="2562239"/>
    <lineage>
        <taxon>Eukaryota</taxon>
        <taxon>Sar</taxon>
        <taxon>Alveolata</taxon>
        <taxon>Dinophyceae</taxon>
        <taxon>Suessiales</taxon>
        <taxon>Symbiodiniaceae</taxon>
        <taxon>Effrenium</taxon>
    </lineage>
</organism>
<dbReference type="Gene3D" id="3.60.10.10">
    <property type="entry name" value="Endonuclease/exonuclease/phosphatase"/>
    <property type="match status" value="1"/>
</dbReference>
<proteinExistence type="predicted"/>
<dbReference type="GO" id="GO:0000288">
    <property type="term" value="P:nuclear-transcribed mRNA catabolic process, deadenylation-dependent decay"/>
    <property type="evidence" value="ECO:0007669"/>
    <property type="project" value="TreeGrafter"/>
</dbReference>
<feature type="domain" description="Endonuclease/exonuclease/phosphatase" evidence="1">
    <location>
        <begin position="70"/>
        <end position="330"/>
    </location>
</feature>
<dbReference type="Proteomes" id="UP001178507">
    <property type="component" value="Unassembled WGS sequence"/>
</dbReference>
<comment type="caution">
    <text evidence="2">The sequence shown here is derived from an EMBL/GenBank/DDBJ whole genome shotgun (WGS) entry which is preliminary data.</text>
</comment>
<dbReference type="InterPro" id="IPR005135">
    <property type="entry name" value="Endo/exonuclease/phosphatase"/>
</dbReference>
<dbReference type="GO" id="GO:0005739">
    <property type="term" value="C:mitochondrion"/>
    <property type="evidence" value="ECO:0007669"/>
    <property type="project" value="TreeGrafter"/>
</dbReference>
<dbReference type="PANTHER" id="PTHR12121">
    <property type="entry name" value="CARBON CATABOLITE REPRESSOR PROTEIN 4"/>
    <property type="match status" value="1"/>
</dbReference>
<evidence type="ECO:0000313" key="3">
    <source>
        <dbReference type="Proteomes" id="UP001178507"/>
    </source>
</evidence>
<dbReference type="EMBL" id="CAUJNA010003769">
    <property type="protein sequence ID" value="CAJ1409429.1"/>
    <property type="molecule type" value="Genomic_DNA"/>
</dbReference>
<gene>
    <name evidence="2" type="ORF">EVOR1521_LOCUS30526</name>
</gene>
<dbReference type="InterPro" id="IPR036691">
    <property type="entry name" value="Endo/exonu/phosph_ase_sf"/>
</dbReference>
<accession>A0AA36NJF7</accession>